<feature type="transmembrane region" description="Helical" evidence="14">
    <location>
        <begin position="192"/>
        <end position="208"/>
    </location>
</feature>
<feature type="transmembrane region" description="Helical" evidence="14">
    <location>
        <begin position="424"/>
        <end position="443"/>
    </location>
</feature>
<dbReference type="Gene3D" id="3.40.50.1000">
    <property type="entry name" value="HAD superfamily/HAD-like"/>
    <property type="match status" value="1"/>
</dbReference>
<dbReference type="InterPro" id="IPR018303">
    <property type="entry name" value="ATPase_P-typ_P_site"/>
</dbReference>
<dbReference type="InterPro" id="IPR023299">
    <property type="entry name" value="ATPase_P-typ_cyto_dom_N"/>
</dbReference>
<evidence type="ECO:0000256" key="2">
    <source>
        <dbReference type="ARBA" id="ARBA00006024"/>
    </source>
</evidence>
<evidence type="ECO:0000259" key="16">
    <source>
        <dbReference type="PROSITE" id="PS50846"/>
    </source>
</evidence>
<dbReference type="InterPro" id="IPR001757">
    <property type="entry name" value="P_typ_ATPase"/>
</dbReference>
<dbReference type="Gene3D" id="3.30.70.100">
    <property type="match status" value="1"/>
</dbReference>
<dbReference type="NCBIfam" id="TIGR01494">
    <property type="entry name" value="ATPase_P-type"/>
    <property type="match status" value="1"/>
</dbReference>
<dbReference type="InterPro" id="IPR023298">
    <property type="entry name" value="ATPase_P-typ_TM_dom_sf"/>
</dbReference>
<dbReference type="NCBIfam" id="NF008262">
    <property type="entry name" value="PRK11033.1"/>
    <property type="match status" value="1"/>
</dbReference>
<keyword evidence="10 14" id="KW-1133">Transmembrane helix</keyword>
<dbReference type="GO" id="GO:0005524">
    <property type="term" value="F:ATP binding"/>
    <property type="evidence" value="ECO:0007669"/>
    <property type="project" value="UniProtKB-UniRule"/>
</dbReference>
<sequence>MSCKGSTATKTAATTSNPGCCGSDHSKTHVHEHQYTDQHHAAPVSSSDSCCANTESNDIITDDEEPESSSLTARLSWLVKGMDCPSCARKVEKAVQALPKIQQCRVAFATEKLLVDIKKEPNTDAVDSIKQQVTDAVVKAGFKLQEVGKKSTDVAEDISLSQNLREHWHAVTLVSAIVIAAILTQFNSEASQWLFTFASVFGVIPVIHRSVKLARSGTPFAIETLMSVATVGALILGETAESAMVLVLFMIGEKLESYAAGKARKGVKSLMSLVPEDATTIVGDKRVVVAASDLQPGDIIEIKPGDRLPADGALLASGISFDESALTGESVPVEHQADDIVMAGSLAVNRVAQLRVVSESGNNAIDRILHLIEEAEENKAPIERFLDGFSRWYTPAMMLLALAVVTVPPLLFGGDWTEWVYKGLTLLLIACPCALVISTPAAVTSALSASSKRGVLVKGGAALEQIGRIQQIAFDKTGTLTQGVPEVTSVVSFIDDESKVLQLAASIEQTSNHPLAMAILTHAERQSVPLLTVSNDQTLAGLGVQGEVQDDGETQLIKLLAPHHMTAKLAELTQVKTAIEDLENKGNTTVVVLQNEQVIGLVALADSIREDARQAIEALQRLGINTVMLTGDNRRTAKVIADSLGMEYRAELLPEDKSRIVGDLSQDKDTAMVGDGINDAPAMKRASLGIAMGGGTDVALEAADVALMHNRLVELPQMVELGQATLTNIKQNIGLAVGLKAVFLVTTLLGMTGLWVAILADSGATALVTANALRLLRK</sequence>
<evidence type="ECO:0000256" key="9">
    <source>
        <dbReference type="ARBA" id="ARBA00022967"/>
    </source>
</evidence>
<dbReference type="InterPro" id="IPR027256">
    <property type="entry name" value="P-typ_ATPase_IB"/>
</dbReference>
<dbReference type="InterPro" id="IPR059000">
    <property type="entry name" value="ATPase_P-type_domA"/>
</dbReference>
<keyword evidence="8 14" id="KW-0067">ATP-binding</keyword>
<dbReference type="GO" id="GO:0015086">
    <property type="term" value="F:cadmium ion transmembrane transporter activity"/>
    <property type="evidence" value="ECO:0007669"/>
    <property type="project" value="TreeGrafter"/>
</dbReference>
<dbReference type="InterPro" id="IPR008250">
    <property type="entry name" value="ATPase_P-typ_transduc_dom_A_sf"/>
</dbReference>
<evidence type="ECO:0000256" key="7">
    <source>
        <dbReference type="ARBA" id="ARBA00022741"/>
    </source>
</evidence>
<reference evidence="17 18" key="1">
    <citation type="submission" date="2019-09" db="EMBL/GenBank/DDBJ databases">
        <title>Hybrid Assembly of the complete Genome of the Deep-Sea Bacterium Moritella marina from long Nanopore and Illumina reads.</title>
        <authorList>
            <person name="Magin S."/>
            <person name="Georgoulis A."/>
            <person name="Papadimitriou K."/>
            <person name="Iliakis G."/>
            <person name="Vorgias C.E."/>
        </authorList>
    </citation>
    <scope>NUCLEOTIDE SEQUENCE [LARGE SCALE GENOMIC DNA]</scope>
    <source>
        <strain evidence="17 18">MP-1</strain>
    </source>
</reference>
<dbReference type="PRINTS" id="PR00941">
    <property type="entry name" value="CDATPASE"/>
</dbReference>
<dbReference type="InterPro" id="IPR051014">
    <property type="entry name" value="Cation_Transport_ATPase_IB"/>
</dbReference>
<evidence type="ECO:0000256" key="1">
    <source>
        <dbReference type="ARBA" id="ARBA00004651"/>
    </source>
</evidence>
<gene>
    <name evidence="17" type="ORF">FR932_15055</name>
</gene>
<dbReference type="GO" id="GO:0016887">
    <property type="term" value="F:ATP hydrolysis activity"/>
    <property type="evidence" value="ECO:0007669"/>
    <property type="project" value="InterPro"/>
</dbReference>
<dbReference type="InterPro" id="IPR017969">
    <property type="entry name" value="Heavy-metal-associated_CS"/>
</dbReference>
<accession>A0A5J6WP31</accession>
<dbReference type="SFLD" id="SFLDF00027">
    <property type="entry name" value="p-type_atpase"/>
    <property type="match status" value="1"/>
</dbReference>
<dbReference type="SUPFAM" id="SSF81653">
    <property type="entry name" value="Calcium ATPase, transduction domain A"/>
    <property type="match status" value="1"/>
</dbReference>
<evidence type="ECO:0000256" key="15">
    <source>
        <dbReference type="SAM" id="MobiDB-lite"/>
    </source>
</evidence>
<keyword evidence="9" id="KW-1278">Translocase</keyword>
<protein>
    <recommendedName>
        <fullName evidence="12">P-type Zn(2+) transporter</fullName>
        <ecNumber evidence="12">7.2.2.12</ecNumber>
    </recommendedName>
</protein>
<keyword evidence="5 14" id="KW-0812">Transmembrane</keyword>
<dbReference type="Proteomes" id="UP000327424">
    <property type="component" value="Chromosome"/>
</dbReference>
<evidence type="ECO:0000256" key="11">
    <source>
        <dbReference type="ARBA" id="ARBA00023136"/>
    </source>
</evidence>
<dbReference type="KEGG" id="mmaa:FR932_15055"/>
<dbReference type="SUPFAM" id="SSF55008">
    <property type="entry name" value="HMA, heavy metal-associated domain"/>
    <property type="match status" value="1"/>
</dbReference>
<dbReference type="SFLD" id="SFLDS00003">
    <property type="entry name" value="Haloacid_Dehalogenase"/>
    <property type="match status" value="1"/>
</dbReference>
<dbReference type="InterPro" id="IPR036412">
    <property type="entry name" value="HAD-like_sf"/>
</dbReference>
<dbReference type="Pfam" id="PF00403">
    <property type="entry name" value="HMA"/>
    <property type="match status" value="1"/>
</dbReference>
<dbReference type="InterPro" id="IPR036163">
    <property type="entry name" value="HMA_dom_sf"/>
</dbReference>
<evidence type="ECO:0000256" key="12">
    <source>
        <dbReference type="ARBA" id="ARBA00039097"/>
    </source>
</evidence>
<dbReference type="GO" id="GO:0005886">
    <property type="term" value="C:plasma membrane"/>
    <property type="evidence" value="ECO:0007669"/>
    <property type="project" value="UniProtKB-SubCell"/>
</dbReference>
<dbReference type="PROSITE" id="PS01047">
    <property type="entry name" value="HMA_1"/>
    <property type="match status" value="1"/>
</dbReference>
<dbReference type="SFLD" id="SFLDG00002">
    <property type="entry name" value="C1.7:_P-type_atpase_like"/>
    <property type="match status" value="1"/>
</dbReference>
<dbReference type="PROSITE" id="PS00154">
    <property type="entry name" value="ATPASE_E1_E2"/>
    <property type="match status" value="1"/>
</dbReference>
<feature type="domain" description="HMA" evidence="16">
    <location>
        <begin position="73"/>
        <end position="141"/>
    </location>
</feature>
<dbReference type="EMBL" id="CP044399">
    <property type="protein sequence ID" value="QFI39081.1"/>
    <property type="molecule type" value="Genomic_DNA"/>
</dbReference>
<proteinExistence type="inferred from homology"/>
<keyword evidence="6 14" id="KW-0479">Metal-binding</keyword>
<dbReference type="NCBIfam" id="TIGR01525">
    <property type="entry name" value="ATPase-IB_hvy"/>
    <property type="match status" value="1"/>
</dbReference>
<dbReference type="GO" id="GO:0046872">
    <property type="term" value="F:metal ion binding"/>
    <property type="evidence" value="ECO:0007669"/>
    <property type="project" value="UniProtKB-KW"/>
</dbReference>
<dbReference type="EC" id="7.2.2.12" evidence="12"/>
<dbReference type="RefSeq" id="WP_019441731.1">
    <property type="nucleotide sequence ID" value="NZ_ALOE01000020.1"/>
</dbReference>
<dbReference type="InterPro" id="IPR044492">
    <property type="entry name" value="P_typ_ATPase_HD_dom"/>
</dbReference>
<evidence type="ECO:0000256" key="5">
    <source>
        <dbReference type="ARBA" id="ARBA00022692"/>
    </source>
</evidence>
<evidence type="ECO:0000256" key="3">
    <source>
        <dbReference type="ARBA" id="ARBA00022475"/>
    </source>
</evidence>
<dbReference type="AlphaFoldDB" id="A0A5J6WP31"/>
<dbReference type="Gene3D" id="3.40.1110.10">
    <property type="entry name" value="Calcium-transporting ATPase, cytoplasmic domain N"/>
    <property type="match status" value="1"/>
</dbReference>
<dbReference type="SUPFAM" id="SSF56784">
    <property type="entry name" value="HAD-like"/>
    <property type="match status" value="1"/>
</dbReference>
<dbReference type="PANTHER" id="PTHR48085:SF5">
    <property type="entry name" value="CADMIUM_ZINC-TRANSPORTING ATPASE HMA4-RELATED"/>
    <property type="match status" value="1"/>
</dbReference>
<evidence type="ECO:0000256" key="14">
    <source>
        <dbReference type="RuleBase" id="RU362081"/>
    </source>
</evidence>
<name>A0A5J6WP31_MORMI</name>
<evidence type="ECO:0000256" key="4">
    <source>
        <dbReference type="ARBA" id="ARBA00022553"/>
    </source>
</evidence>
<keyword evidence="7 14" id="KW-0547">Nucleotide-binding</keyword>
<dbReference type="GO" id="GO:0016463">
    <property type="term" value="F:P-type zinc transporter activity"/>
    <property type="evidence" value="ECO:0007669"/>
    <property type="project" value="UniProtKB-EC"/>
</dbReference>
<evidence type="ECO:0000256" key="10">
    <source>
        <dbReference type="ARBA" id="ARBA00022989"/>
    </source>
</evidence>
<dbReference type="Pfam" id="PF00122">
    <property type="entry name" value="E1-E2_ATPase"/>
    <property type="match status" value="1"/>
</dbReference>
<feature type="transmembrane region" description="Helical" evidence="14">
    <location>
        <begin position="733"/>
        <end position="751"/>
    </location>
</feature>
<dbReference type="PANTHER" id="PTHR48085">
    <property type="entry name" value="CADMIUM/ZINC-TRANSPORTING ATPASE HMA2-RELATED"/>
    <property type="match status" value="1"/>
</dbReference>
<feature type="region of interest" description="Disordered" evidence="15">
    <location>
        <begin position="1"/>
        <end position="23"/>
    </location>
</feature>
<keyword evidence="18" id="KW-1185">Reference proteome</keyword>
<dbReference type="Pfam" id="PF00702">
    <property type="entry name" value="Hydrolase"/>
    <property type="match status" value="1"/>
</dbReference>
<feature type="transmembrane region" description="Helical" evidence="14">
    <location>
        <begin position="392"/>
        <end position="412"/>
    </location>
</feature>
<evidence type="ECO:0000256" key="6">
    <source>
        <dbReference type="ARBA" id="ARBA00022723"/>
    </source>
</evidence>
<dbReference type="PRINTS" id="PR00119">
    <property type="entry name" value="CATATPASE"/>
</dbReference>
<organism evidence="17 18">
    <name type="scientific">Moritella marina ATCC 15381</name>
    <dbReference type="NCBI Taxonomy" id="1202962"/>
    <lineage>
        <taxon>Bacteria</taxon>
        <taxon>Pseudomonadati</taxon>
        <taxon>Pseudomonadota</taxon>
        <taxon>Gammaproteobacteria</taxon>
        <taxon>Alteromonadales</taxon>
        <taxon>Moritellaceae</taxon>
        <taxon>Moritella</taxon>
    </lineage>
</organism>
<dbReference type="OrthoDB" id="9814270at2"/>
<dbReference type="InterPro" id="IPR006121">
    <property type="entry name" value="HMA_dom"/>
</dbReference>
<dbReference type="InterPro" id="IPR023214">
    <property type="entry name" value="HAD_sf"/>
</dbReference>
<evidence type="ECO:0000313" key="18">
    <source>
        <dbReference type="Proteomes" id="UP000327424"/>
    </source>
</evidence>
<comment type="subcellular location">
    <subcellularLocation>
        <location evidence="1">Cell membrane</location>
        <topology evidence="1">Multi-pass membrane protein</topology>
    </subcellularLocation>
</comment>
<feature type="transmembrane region" description="Helical" evidence="14">
    <location>
        <begin position="168"/>
        <end position="186"/>
    </location>
</feature>
<dbReference type="CDD" id="cd07546">
    <property type="entry name" value="P-type_ATPase_Pb_Zn_Cd2-like"/>
    <property type="match status" value="1"/>
</dbReference>
<dbReference type="Gene3D" id="2.70.150.10">
    <property type="entry name" value="Calcium-transporting ATPase, cytoplasmic transduction domain A"/>
    <property type="match status" value="1"/>
</dbReference>
<keyword evidence="3 14" id="KW-1003">Cell membrane</keyword>
<comment type="similarity">
    <text evidence="2 14">Belongs to the cation transport ATPase (P-type) (TC 3.A.3) family. Type IB subfamily.</text>
</comment>
<dbReference type="PROSITE" id="PS50846">
    <property type="entry name" value="HMA_2"/>
    <property type="match status" value="1"/>
</dbReference>
<evidence type="ECO:0000256" key="8">
    <source>
        <dbReference type="ARBA" id="ARBA00022840"/>
    </source>
</evidence>
<keyword evidence="4" id="KW-0597">Phosphoprotein</keyword>
<evidence type="ECO:0000256" key="13">
    <source>
        <dbReference type="ARBA" id="ARBA00047308"/>
    </source>
</evidence>
<comment type="catalytic activity">
    <reaction evidence="13">
        <text>Zn(2+)(in) + ATP + H2O = Zn(2+)(out) + ADP + phosphate + H(+)</text>
        <dbReference type="Rhea" id="RHEA:20621"/>
        <dbReference type="ChEBI" id="CHEBI:15377"/>
        <dbReference type="ChEBI" id="CHEBI:15378"/>
        <dbReference type="ChEBI" id="CHEBI:29105"/>
        <dbReference type="ChEBI" id="CHEBI:30616"/>
        <dbReference type="ChEBI" id="CHEBI:43474"/>
        <dbReference type="ChEBI" id="CHEBI:456216"/>
        <dbReference type="EC" id="7.2.2.12"/>
    </reaction>
</comment>
<evidence type="ECO:0000313" key="17">
    <source>
        <dbReference type="EMBL" id="QFI39081.1"/>
    </source>
</evidence>
<dbReference type="PROSITE" id="PS01229">
    <property type="entry name" value="COF_2"/>
    <property type="match status" value="1"/>
</dbReference>
<dbReference type="SUPFAM" id="SSF81665">
    <property type="entry name" value="Calcium ATPase, transmembrane domain M"/>
    <property type="match status" value="1"/>
</dbReference>
<keyword evidence="11 14" id="KW-0472">Membrane</keyword>
<dbReference type="CDD" id="cd00371">
    <property type="entry name" value="HMA"/>
    <property type="match status" value="1"/>
</dbReference>